<accession>A0ABQ9Q4W1</accession>
<keyword evidence="10" id="KW-1185">Reference proteome</keyword>
<reference evidence="9" key="1">
    <citation type="submission" date="2023-04" db="EMBL/GenBank/DDBJ databases">
        <title>Colletotrichum limetticola genome sequence.</title>
        <authorList>
            <person name="Baroncelli R."/>
        </authorList>
    </citation>
    <scope>NUCLEOTIDE SEQUENCE</scope>
    <source>
        <strain evidence="9">KLA-Anderson</strain>
    </source>
</reference>
<evidence type="ECO:0000256" key="3">
    <source>
        <dbReference type="ARBA" id="ARBA00022630"/>
    </source>
</evidence>
<sequence>MAQHKPFKVVIVGGSIAGLTLANMLQVNDIDFVVLERHPEIAPQVGASIGLLPHGNRILDQLGVFDRLMALSTPVDTFTFRNDSGHPIAACRNVNHSFYQRHGFPIAFLDRQTVLQVLYDNIRDKSKILTSKRVTKIELSEHDSSAFTADGLEYTGDILIGADGVHSTVRREMKRLARKLKPGVFSESEEQEVACDYQCIFGISKSCPGVNPGDMNSVFRDKASYLVIGGSNGRTYWFRFQKFHKRLYGSEVPRYTEREVEETVATFSNEYILPGVQMSELIRYKVSVSMTPLVEHVYSTWHVGRAMTVGDSCHKFHPIGGHGGNAAIETAACLTNLLVENLKASSTGRLTTYQLNDVFSRVQATRHQRSIDIMKYSHSQQLTEALDSGFRRFTAYYLLPLIDKEDVTFNFSCQIPASEKLNMLPIRREERLVPFKDDLLREPKTRGPLKWLFIFLYVSLAVTVYYGMWIIPKSWDLIPLVDKVIGTGTFEWDASFKLVTSYTGVSALDEYFVFLAVIFMPGLRGWNSSFRMMQVYFLGLIGQPICIWTIESFRRRNALTLLAFPSLWFILFQSTGIGFFMPLYYAVYTWISDVEPYWWPLRRAVPIHYAKALLPSTLLGYFLPTVLMFLPWHEAETAQYWETFWQPSPCYVPLITMLLGTIYRWQKPLGEEEKRLPRAKDEPTDVAPLRQLYLVTGSLGVLLHWYVLLSILGSPAMSFAAVFFPTYSVSPMLLDQAFLNIFVVDFWGFFIASYVWCIGAVWDLRRVGRTDVNVVNASFIVLVAHLGLGPGAAMSAVWYWREERMAICLFPAARKLHSE</sequence>
<dbReference type="PANTHER" id="PTHR47356">
    <property type="entry name" value="FAD-DEPENDENT MONOOXYGENASE ASQG-RELATED"/>
    <property type="match status" value="1"/>
</dbReference>
<dbReference type="Gene3D" id="3.50.50.60">
    <property type="entry name" value="FAD/NAD(P)-binding domain"/>
    <property type="match status" value="1"/>
</dbReference>
<evidence type="ECO:0000256" key="5">
    <source>
        <dbReference type="ARBA" id="ARBA00023002"/>
    </source>
</evidence>
<dbReference type="InterPro" id="IPR050562">
    <property type="entry name" value="FAD_mOase_fung"/>
</dbReference>
<dbReference type="EMBL" id="JARUPT010000084">
    <property type="protein sequence ID" value="KAK0378853.1"/>
    <property type="molecule type" value="Genomic_DNA"/>
</dbReference>
<feature type="transmembrane region" description="Helical" evidence="7">
    <location>
        <begin position="644"/>
        <end position="665"/>
    </location>
</feature>
<protein>
    <recommendedName>
        <fullName evidence="8">FAD-binding domain-containing protein</fullName>
    </recommendedName>
</protein>
<keyword evidence="3" id="KW-0285">Flavoprotein</keyword>
<dbReference type="PRINTS" id="PR00420">
    <property type="entry name" value="RNGMNOXGNASE"/>
</dbReference>
<comment type="cofactor">
    <cofactor evidence="1">
        <name>FAD</name>
        <dbReference type="ChEBI" id="CHEBI:57692"/>
    </cofactor>
</comment>
<feature type="transmembrane region" description="Helical" evidence="7">
    <location>
        <begin position="502"/>
        <end position="523"/>
    </location>
</feature>
<evidence type="ECO:0000256" key="7">
    <source>
        <dbReference type="SAM" id="Phobius"/>
    </source>
</evidence>
<dbReference type="PANTHER" id="PTHR47356:SF2">
    <property type="entry name" value="FAD-BINDING DOMAIN-CONTAINING PROTEIN-RELATED"/>
    <property type="match status" value="1"/>
</dbReference>
<feature type="transmembrane region" description="Helical" evidence="7">
    <location>
        <begin position="566"/>
        <end position="591"/>
    </location>
</feature>
<feature type="transmembrane region" description="Helical" evidence="7">
    <location>
        <begin position="699"/>
        <end position="725"/>
    </location>
</feature>
<evidence type="ECO:0000313" key="10">
    <source>
        <dbReference type="Proteomes" id="UP001169217"/>
    </source>
</evidence>
<comment type="caution">
    <text evidence="9">The sequence shown here is derived from an EMBL/GenBank/DDBJ whole genome shotgun (WGS) entry which is preliminary data.</text>
</comment>
<dbReference type="Pfam" id="PF01494">
    <property type="entry name" value="FAD_binding_3"/>
    <property type="match status" value="1"/>
</dbReference>
<keyword evidence="7" id="KW-0472">Membrane</keyword>
<feature type="transmembrane region" description="Helical" evidence="7">
    <location>
        <begin position="612"/>
        <end position="632"/>
    </location>
</feature>
<keyword evidence="5" id="KW-0560">Oxidoreductase</keyword>
<evidence type="ECO:0000256" key="2">
    <source>
        <dbReference type="ARBA" id="ARBA00007992"/>
    </source>
</evidence>
<keyword evidence="6" id="KW-0503">Monooxygenase</keyword>
<dbReference type="Proteomes" id="UP001169217">
    <property type="component" value="Unassembled WGS sequence"/>
</dbReference>
<evidence type="ECO:0000313" key="9">
    <source>
        <dbReference type="EMBL" id="KAK0378853.1"/>
    </source>
</evidence>
<keyword evidence="7" id="KW-0812">Transmembrane</keyword>
<feature type="transmembrane region" description="Helical" evidence="7">
    <location>
        <begin position="535"/>
        <end position="554"/>
    </location>
</feature>
<dbReference type="SUPFAM" id="SSF51905">
    <property type="entry name" value="FAD/NAD(P)-binding domain"/>
    <property type="match status" value="1"/>
</dbReference>
<feature type="transmembrane region" description="Helical" evidence="7">
    <location>
        <begin position="451"/>
        <end position="471"/>
    </location>
</feature>
<feature type="domain" description="FAD-binding" evidence="8">
    <location>
        <begin position="8"/>
        <end position="354"/>
    </location>
</feature>
<organism evidence="9 10">
    <name type="scientific">Colletotrichum limetticola</name>
    <dbReference type="NCBI Taxonomy" id="1209924"/>
    <lineage>
        <taxon>Eukaryota</taxon>
        <taxon>Fungi</taxon>
        <taxon>Dikarya</taxon>
        <taxon>Ascomycota</taxon>
        <taxon>Pezizomycotina</taxon>
        <taxon>Sordariomycetes</taxon>
        <taxon>Hypocreomycetidae</taxon>
        <taxon>Glomerellales</taxon>
        <taxon>Glomerellaceae</taxon>
        <taxon>Colletotrichum</taxon>
        <taxon>Colletotrichum acutatum species complex</taxon>
    </lineage>
</organism>
<dbReference type="InterPro" id="IPR002938">
    <property type="entry name" value="FAD-bd"/>
</dbReference>
<keyword evidence="7" id="KW-1133">Transmembrane helix</keyword>
<evidence type="ECO:0000256" key="4">
    <source>
        <dbReference type="ARBA" id="ARBA00022827"/>
    </source>
</evidence>
<feature type="transmembrane region" description="Helical" evidence="7">
    <location>
        <begin position="774"/>
        <end position="800"/>
    </location>
</feature>
<dbReference type="InterPro" id="IPR036188">
    <property type="entry name" value="FAD/NAD-bd_sf"/>
</dbReference>
<keyword evidence="4" id="KW-0274">FAD</keyword>
<evidence type="ECO:0000256" key="1">
    <source>
        <dbReference type="ARBA" id="ARBA00001974"/>
    </source>
</evidence>
<evidence type="ECO:0000256" key="6">
    <source>
        <dbReference type="ARBA" id="ARBA00023033"/>
    </source>
</evidence>
<evidence type="ECO:0000259" key="8">
    <source>
        <dbReference type="Pfam" id="PF01494"/>
    </source>
</evidence>
<proteinExistence type="inferred from homology"/>
<name>A0ABQ9Q4W1_9PEZI</name>
<gene>
    <name evidence="9" type="ORF">CLIM01_03824</name>
</gene>
<comment type="similarity">
    <text evidence="2">Belongs to the paxM FAD-dependent monooxygenase family.</text>
</comment>
<feature type="transmembrane region" description="Helical" evidence="7">
    <location>
        <begin position="737"/>
        <end position="762"/>
    </location>
</feature>